<dbReference type="EMBL" id="CP058214">
    <property type="protein sequence ID" value="QPC43075.1"/>
    <property type="molecule type" value="Genomic_DNA"/>
</dbReference>
<evidence type="ECO:0000313" key="7">
    <source>
        <dbReference type="Proteomes" id="UP000593594"/>
    </source>
</evidence>
<evidence type="ECO:0000256" key="3">
    <source>
        <dbReference type="ARBA" id="ARBA00023096"/>
    </source>
</evidence>
<feature type="active site" description="Proton donor" evidence="4">
    <location>
        <position position="200"/>
    </location>
</feature>
<dbReference type="InterPro" id="IPR004569">
    <property type="entry name" value="PyrdxlP_synth_PdxJ"/>
</dbReference>
<comment type="similarity">
    <text evidence="4">Belongs to the PNP synthase family.</text>
</comment>
<comment type="subunit">
    <text evidence="4">Homooctamer; tetramer of dimers.</text>
</comment>
<dbReference type="InterPro" id="IPR013785">
    <property type="entry name" value="Aldolase_TIM"/>
</dbReference>
<feature type="site" description="Transition state stabilizer" evidence="4">
    <location>
        <position position="160"/>
    </location>
</feature>
<keyword evidence="7" id="KW-1185">Reference proteome</keyword>
<dbReference type="GO" id="GO:0005829">
    <property type="term" value="C:cytosol"/>
    <property type="evidence" value="ECO:0007669"/>
    <property type="project" value="TreeGrafter"/>
</dbReference>
<feature type="binding site" evidence="4">
    <location>
        <position position="48"/>
    </location>
    <ligand>
        <name>1-deoxy-D-xylulose 5-phosphate</name>
        <dbReference type="ChEBI" id="CHEBI:57792"/>
    </ligand>
</feature>
<comment type="catalytic activity">
    <reaction evidence="4">
        <text>3-amino-2-oxopropyl phosphate + 1-deoxy-D-xylulose 5-phosphate = pyridoxine 5'-phosphate + phosphate + 2 H2O + H(+)</text>
        <dbReference type="Rhea" id="RHEA:15265"/>
        <dbReference type="ChEBI" id="CHEBI:15377"/>
        <dbReference type="ChEBI" id="CHEBI:15378"/>
        <dbReference type="ChEBI" id="CHEBI:43474"/>
        <dbReference type="ChEBI" id="CHEBI:57279"/>
        <dbReference type="ChEBI" id="CHEBI:57792"/>
        <dbReference type="ChEBI" id="CHEBI:58589"/>
        <dbReference type="EC" id="2.6.99.2"/>
    </reaction>
</comment>
<comment type="caution">
    <text evidence="4">Lacks conserved residue(s) required for the propagation of feature annotation.</text>
</comment>
<dbReference type="SUPFAM" id="SSF63892">
    <property type="entry name" value="Pyridoxine 5'-phosphate synthase"/>
    <property type="match status" value="1"/>
</dbReference>
<dbReference type="Gene3D" id="3.20.20.70">
    <property type="entry name" value="Aldolase class I"/>
    <property type="match status" value="1"/>
</dbReference>
<dbReference type="HAMAP" id="MF_00279">
    <property type="entry name" value="PdxJ"/>
    <property type="match status" value="1"/>
</dbReference>
<reference evidence="6 7" key="1">
    <citation type="submission" date="2020-06" db="EMBL/GenBank/DDBJ databases">
        <title>Genome sequence of 2 isolates from Red Sea Mangroves.</title>
        <authorList>
            <person name="Sefrji F."/>
            <person name="Michoud G."/>
            <person name="Merlino G."/>
            <person name="Daffonchio D."/>
        </authorList>
    </citation>
    <scope>NUCLEOTIDE SEQUENCE [LARGE SCALE GENOMIC DNA]</scope>
    <source>
        <strain evidence="6 7">R1DC25</strain>
    </source>
</reference>
<dbReference type="AlphaFoldDB" id="A0A7S8C451"/>
<proteinExistence type="inferred from homology"/>
<sequence length="254" mass="27413">MVEICALSVNLNKVALLRNQRDLTYPSVPGMAGIAIKAGARGITVHPRPDERHIRRQDVRDLAELLAQERYKGIEFNIEGYPSDDFLALVAEVEPDQVTLVPDAPDQRTSDHGWDIPLHEERLKRVIAKLKRHGSRVSLFIDADPAMASAARAVGADRVELYTGPYHHAFMEGRAGEILPAYRTAAEAALAEGLGVNAGHDLNLDNLGGFLTAVPGVAEVSIGHALTADALVMGMDATVRAYVDILTRSARAAA</sequence>
<comment type="subcellular location">
    <subcellularLocation>
        <location evidence="4">Cytoplasm</location>
    </subcellularLocation>
</comment>
<gene>
    <name evidence="4" type="primary">pdxJ</name>
    <name evidence="6" type="ORF">HW532_10475</name>
</gene>
<accession>A0A7S8C451</accession>
<evidence type="ECO:0000256" key="2">
    <source>
        <dbReference type="ARBA" id="ARBA00022679"/>
    </source>
</evidence>
<evidence type="ECO:0000256" key="5">
    <source>
        <dbReference type="NCBIfam" id="TIGR00559"/>
    </source>
</evidence>
<feature type="binding site" evidence="4">
    <location>
        <position position="201"/>
    </location>
    <ligand>
        <name>3-amino-2-oxopropyl phosphate</name>
        <dbReference type="ChEBI" id="CHEBI:57279"/>
    </ligand>
</feature>
<dbReference type="RefSeq" id="WP_213164315.1">
    <property type="nucleotide sequence ID" value="NZ_CP058214.1"/>
</dbReference>
<dbReference type="GO" id="GO:0033856">
    <property type="term" value="F:pyridoxine 5'-phosphate synthase activity"/>
    <property type="evidence" value="ECO:0007669"/>
    <property type="project" value="UniProtKB-UniRule"/>
</dbReference>
<evidence type="ECO:0000313" key="6">
    <source>
        <dbReference type="EMBL" id="QPC43075.1"/>
    </source>
</evidence>
<dbReference type="PANTHER" id="PTHR30456">
    <property type="entry name" value="PYRIDOXINE 5'-PHOSPHATE SYNTHASE"/>
    <property type="match status" value="1"/>
</dbReference>
<comment type="pathway">
    <text evidence="4">Cofactor biosynthesis; pyridoxine 5'-phosphate biosynthesis; pyridoxine 5'-phosphate from D-erythrose 4-phosphate: step 5/5.</text>
</comment>
<dbReference type="NCBIfam" id="NF003626">
    <property type="entry name" value="PRK05265.1-4"/>
    <property type="match status" value="1"/>
</dbReference>
<keyword evidence="3 4" id="KW-0664">Pyridoxine biosynthesis</keyword>
<feature type="active site" description="Proton acceptor" evidence="4">
    <location>
        <position position="79"/>
    </location>
</feature>
<feature type="binding site" evidence="4">
    <location>
        <position position="10"/>
    </location>
    <ligand>
        <name>3-amino-2-oxopropyl phosphate</name>
        <dbReference type="ChEBI" id="CHEBI:57279"/>
    </ligand>
</feature>
<dbReference type="GO" id="GO:0008615">
    <property type="term" value="P:pyridoxine biosynthetic process"/>
    <property type="evidence" value="ECO:0007669"/>
    <property type="project" value="UniProtKB-UniRule"/>
</dbReference>
<evidence type="ECO:0000256" key="4">
    <source>
        <dbReference type="HAMAP-Rule" id="MF_00279"/>
    </source>
</evidence>
<feature type="binding site" evidence="4">
    <location>
        <position position="53"/>
    </location>
    <ligand>
        <name>1-deoxy-D-xylulose 5-phosphate</name>
        <dbReference type="ChEBI" id="CHEBI:57792"/>
    </ligand>
</feature>
<dbReference type="KEGG" id="kmn:HW532_10475"/>
<evidence type="ECO:0000256" key="1">
    <source>
        <dbReference type="ARBA" id="ARBA00022490"/>
    </source>
</evidence>
<dbReference type="NCBIfam" id="TIGR00559">
    <property type="entry name" value="pdxJ"/>
    <property type="match status" value="1"/>
</dbReference>
<keyword evidence="2 4" id="KW-0808">Transferase</keyword>
<dbReference type="InterPro" id="IPR036130">
    <property type="entry name" value="Pyridoxine-5'_phos_synth"/>
</dbReference>
<dbReference type="UniPathway" id="UPA00244">
    <property type="reaction ID" value="UER00313"/>
</dbReference>
<comment type="function">
    <text evidence="4">Catalyzes the complicated ring closure reaction between the two acyclic compounds 1-deoxy-D-xylulose-5-phosphate (DXP) and 3-amino-2-oxopropyl phosphate (1-amino-acetone-3-phosphate or AAP) to form pyridoxine 5'-phosphate (PNP) and inorganic phosphate.</text>
</comment>
<dbReference type="CDD" id="cd00003">
    <property type="entry name" value="PNPsynthase"/>
    <property type="match status" value="1"/>
</dbReference>
<name>A0A7S8C451_9HYPH</name>
<dbReference type="Proteomes" id="UP000593594">
    <property type="component" value="Chromosome"/>
</dbReference>
<dbReference type="EC" id="2.6.99.2" evidence="4 5"/>
<dbReference type="PANTHER" id="PTHR30456:SF0">
    <property type="entry name" value="PYRIDOXINE 5'-PHOSPHATE SYNTHASE"/>
    <property type="match status" value="1"/>
</dbReference>
<organism evidence="6 7">
    <name type="scientific">Kaustia mangrovi</name>
    <dbReference type="NCBI Taxonomy" id="2593653"/>
    <lineage>
        <taxon>Bacteria</taxon>
        <taxon>Pseudomonadati</taxon>
        <taxon>Pseudomonadota</taxon>
        <taxon>Alphaproteobacteria</taxon>
        <taxon>Hyphomicrobiales</taxon>
        <taxon>Parvibaculaceae</taxon>
        <taxon>Kaustia</taxon>
    </lineage>
</organism>
<dbReference type="Pfam" id="PF03740">
    <property type="entry name" value="PdxJ"/>
    <property type="match status" value="1"/>
</dbReference>
<feature type="binding site" evidence="4">
    <location>
        <position position="21"/>
    </location>
    <ligand>
        <name>3-amino-2-oxopropyl phosphate</name>
        <dbReference type="ChEBI" id="CHEBI:57279"/>
    </ligand>
</feature>
<keyword evidence="1 4" id="KW-0963">Cytoplasm</keyword>
<feature type="binding site" evidence="4">
    <location>
        <begin position="223"/>
        <end position="224"/>
    </location>
    <ligand>
        <name>3-amino-2-oxopropyl phosphate</name>
        <dbReference type="ChEBI" id="CHEBI:57279"/>
    </ligand>
</feature>
<feature type="active site" description="Proton acceptor" evidence="4">
    <location>
        <position position="46"/>
    </location>
</feature>
<protein>
    <recommendedName>
        <fullName evidence="4 5">Pyridoxine 5'-phosphate synthase</fullName>
        <shortName evidence="4">PNP synthase</shortName>
        <ecNumber evidence="4 5">2.6.99.2</ecNumber>
    </recommendedName>
</protein>
<feature type="binding site" evidence="4">
    <location>
        <position position="109"/>
    </location>
    <ligand>
        <name>1-deoxy-D-xylulose 5-phosphate</name>
        <dbReference type="ChEBI" id="CHEBI:57792"/>
    </ligand>
</feature>